<feature type="chain" id="PRO_5003124505" description="Receptor ligand binding region domain-containing protein" evidence="4">
    <location>
        <begin position="28"/>
        <end position="1344"/>
    </location>
</feature>
<evidence type="ECO:0000259" key="5">
    <source>
        <dbReference type="Pfam" id="PF06011"/>
    </source>
</evidence>
<proteinExistence type="predicted"/>
<evidence type="ECO:0000313" key="8">
    <source>
        <dbReference type="EMBL" id="EFJ40756.1"/>
    </source>
</evidence>
<evidence type="ECO:0000313" key="9">
    <source>
        <dbReference type="Proteomes" id="UP000001058"/>
    </source>
</evidence>
<dbReference type="EMBL" id="GL378407">
    <property type="protein sequence ID" value="EFJ40756.1"/>
    <property type="molecule type" value="Genomic_DNA"/>
</dbReference>
<dbReference type="InterPro" id="IPR028082">
    <property type="entry name" value="Peripla_BP_I"/>
</dbReference>
<evidence type="ECO:0000259" key="7">
    <source>
        <dbReference type="Pfam" id="PF13458"/>
    </source>
</evidence>
<feature type="region of interest" description="Disordered" evidence="2">
    <location>
        <begin position="1293"/>
        <end position="1344"/>
    </location>
</feature>
<keyword evidence="9" id="KW-1185">Reference proteome</keyword>
<dbReference type="InterPro" id="IPR010308">
    <property type="entry name" value="TRP_C"/>
</dbReference>
<feature type="transmembrane region" description="Helical" evidence="3">
    <location>
        <begin position="626"/>
        <end position="644"/>
    </location>
</feature>
<feature type="compositionally biased region" description="Pro residues" evidence="2">
    <location>
        <begin position="1302"/>
        <end position="1316"/>
    </location>
</feature>
<keyword evidence="3" id="KW-0472">Membrane</keyword>
<evidence type="ECO:0000256" key="4">
    <source>
        <dbReference type="SAM" id="SignalP"/>
    </source>
</evidence>
<dbReference type="SUPFAM" id="SSF53822">
    <property type="entry name" value="Periplasmic binding protein-like I"/>
    <property type="match status" value="1"/>
</dbReference>
<reference evidence="8 9" key="1">
    <citation type="journal article" date="2010" name="Science">
        <title>Genomic analysis of organismal complexity in the multicellular green alga Volvox carteri.</title>
        <authorList>
            <person name="Prochnik S.E."/>
            <person name="Umen J."/>
            <person name="Nedelcu A.M."/>
            <person name="Hallmann A."/>
            <person name="Miller S.M."/>
            <person name="Nishii I."/>
            <person name="Ferris P."/>
            <person name="Kuo A."/>
            <person name="Mitros T."/>
            <person name="Fritz-Laylin L.K."/>
            <person name="Hellsten U."/>
            <person name="Chapman J."/>
            <person name="Simakov O."/>
            <person name="Rensing S.A."/>
            <person name="Terry A."/>
            <person name="Pangilinan J."/>
            <person name="Kapitonov V."/>
            <person name="Jurka J."/>
            <person name="Salamov A."/>
            <person name="Shapiro H."/>
            <person name="Schmutz J."/>
            <person name="Grimwood J."/>
            <person name="Lindquist E."/>
            <person name="Lucas S."/>
            <person name="Grigoriev I.V."/>
            <person name="Schmitt R."/>
            <person name="Kirk D."/>
            <person name="Rokhsar D.S."/>
        </authorList>
    </citation>
    <scope>NUCLEOTIDE SEQUENCE [LARGE SCALE GENOMIC DNA]</scope>
    <source>
        <strain evidence="9">f. Nagariensis / Eve</strain>
    </source>
</reference>
<feature type="transmembrane region" description="Helical" evidence="3">
    <location>
        <begin position="1013"/>
        <end position="1032"/>
    </location>
</feature>
<feature type="transmembrane region" description="Helical" evidence="3">
    <location>
        <begin position="651"/>
        <end position="677"/>
    </location>
</feature>
<dbReference type="Gene3D" id="2.10.50.10">
    <property type="entry name" value="Tumor Necrosis Factor Receptor, subunit A, domain 2"/>
    <property type="match status" value="1"/>
</dbReference>
<evidence type="ECO:0000256" key="3">
    <source>
        <dbReference type="SAM" id="Phobius"/>
    </source>
</evidence>
<dbReference type="OrthoDB" id="536686at2759"/>
<dbReference type="STRING" id="3068.D8UHJ7"/>
<dbReference type="PANTHER" id="PTHR11319:SF35">
    <property type="entry name" value="OUTER MEMBRANE PROTEIN PMPC-RELATED"/>
    <property type="match status" value="1"/>
</dbReference>
<dbReference type="Pfam" id="PF13458">
    <property type="entry name" value="Peripla_BP_6"/>
    <property type="match status" value="1"/>
</dbReference>
<feature type="transmembrane region" description="Helical" evidence="3">
    <location>
        <begin position="897"/>
        <end position="914"/>
    </location>
</feature>
<protein>
    <recommendedName>
        <fullName evidence="10">Receptor ligand binding region domain-containing protein</fullName>
    </recommendedName>
</protein>
<dbReference type="SUPFAM" id="SSF57184">
    <property type="entry name" value="Growth factor receptor domain"/>
    <property type="match status" value="1"/>
</dbReference>
<dbReference type="PANTHER" id="PTHR11319">
    <property type="entry name" value="G PROTEIN-COUPLED RECEPTOR-RELATED"/>
    <property type="match status" value="1"/>
</dbReference>
<dbReference type="InParanoid" id="D8UHJ7"/>
<dbReference type="InterPro" id="IPR009030">
    <property type="entry name" value="Growth_fac_rcpt_cys_sf"/>
</dbReference>
<feature type="transmembrane region" description="Helical" evidence="3">
    <location>
        <begin position="697"/>
        <end position="722"/>
    </location>
</feature>
<sequence length="1344" mass="147516">MKTLLYGSQMAVLVLLLVFRLLPNVQSAARSGGTFKAGVAASLTGKFSEWRDAVNGYKLWADAVAAAGGIAVRDKNGTTYTYGIDLVVLDDNSTAQGHVAAVDALLNIHKVHFVLGASLIFTEVETERANKVGRLSIQCCAGTSSIYSRDQKNVFGISVDNALYTSELITEFRSKDLYKLAVIYRDDVLELRSACEGVVSQAQTQLLTVVLELHYSDSSGGSNTTTSPDQQLAALMDTLADSSAEALIMCALQDESNTAATMIDQRRKPLKAIVFMGGAYNRRWNDRLGNLSVGVLSFAHWAPDLINRKDNFWGDSKSYAGKYQNAFNDTATHIAAAASATGYVLQTVLSEVFRSCDLSPEALADPSVLLFTPGAIACSDTNNRGHDRLLAALSTANMDTFYGAVNFDRFRQNHGYSPVILQTYEISESLMRAYKPSVVLPLSAATRPLLLPQPNRYALTCQPGTHRGEDDFQPCIECRPGQFQEFPGRTSCELCPKDHFANASAMPVCLACPYNTLTIQRGSTNLTECLCKLGYYNSAGLPGLPCEPCPANALCEGGTSLPVPLPGFYADRRAPFQMYRCNPASVCTGNFTCQTGYRGRMCYACGKGYFRFLGNCVPCPRNKSNVLGYLIILASLWILINVWFARAVENLMVIVNFCQLMSIVLYQVMSLSSILSFEIDSLEPTCLVPEWGFAHNLVVQLLLPLIMTLLVGIWIGATYLIYRFQQARLSRSARQAASMQRAHSAPWKQVLWDMLDIPTDRRELQSMYLERWAVPLNFLNIGFLVQLKYNLNTFSCTTINGVKYMSASPNDECYTRKHWNLMMLGLSGVVVYNFGFICLYAHVMRQVRKYRALGDRRPLLLYGWMYERYEAQFCWYETVNIFQRITFVLVALFSNDPALQALLCMVISVAVLLLDVRTSAYMDKRIYMLQAIIDGVMGALLVAGLLFYNPLSEPSVARGVEFLLFSAVIVAFASAVVSIIEALATRFIIMWLMSKHRPIAAKIGQRVKGYRHVYHIFGPIFLIKCAVLVDYVHPTSDVSYLSLKKSGRFWRYLLGNFPEIIGEGFEMYSACSDDYLVSVQEEQREQFNSFIEVMYDHFFDTKDEHQHQVYYYIHDKFKAPFAQWLSSCEDDDRVMRSALEKAKGVKAASELSAAMNRSKKIASAVTVLAAIDKFKRGGGNAGGAAGRTFATSVRFQNLPDLDTIARVSTGGALSTSSSVTAAFSANSACSGGGPAAGVKSLLRVESSLAGDSAGASESGTCSHTPPRPTPLLTASPVGSKSAFASLAGASTMVAAADDGKKPPPPPPLPLPPPPPLDSSTGYIDRYEGPMPSLHPGTRIPSTAA</sequence>
<name>D8UHJ7_VOLCA</name>
<dbReference type="RefSeq" id="XP_002958131.1">
    <property type="nucleotide sequence ID" value="XM_002958085.1"/>
</dbReference>
<gene>
    <name evidence="8" type="ORF">VOLCADRAFT_99335</name>
</gene>
<dbReference type="GeneID" id="9623258"/>
<feature type="signal peptide" evidence="4">
    <location>
        <begin position="1"/>
        <end position="27"/>
    </location>
</feature>
<dbReference type="InterPro" id="IPR028081">
    <property type="entry name" value="Leu-bd"/>
</dbReference>
<keyword evidence="3" id="KW-0812">Transmembrane</keyword>
<keyword evidence="1 4" id="KW-0732">Signal</keyword>
<dbReference type="InterPro" id="IPR011641">
    <property type="entry name" value="Tyr-kin_ephrin_A/B_rcpt-like"/>
</dbReference>
<feature type="domain" description="Tyrosine-protein kinase ephrin type A/B receptor-like" evidence="6">
    <location>
        <begin position="490"/>
        <end position="529"/>
    </location>
</feature>
<dbReference type="Pfam" id="PF07699">
    <property type="entry name" value="Ephrin_rec_like"/>
    <property type="match status" value="1"/>
</dbReference>
<feature type="transmembrane region" description="Helical" evidence="3">
    <location>
        <begin position="968"/>
        <end position="992"/>
    </location>
</feature>
<evidence type="ECO:0000256" key="1">
    <source>
        <dbReference type="ARBA" id="ARBA00022729"/>
    </source>
</evidence>
<evidence type="ECO:0008006" key="10">
    <source>
        <dbReference type="Google" id="ProtNLM"/>
    </source>
</evidence>
<dbReference type="Gene3D" id="3.40.50.2300">
    <property type="match status" value="2"/>
</dbReference>
<evidence type="ECO:0000256" key="2">
    <source>
        <dbReference type="SAM" id="MobiDB-lite"/>
    </source>
</evidence>
<dbReference type="KEGG" id="vcn:VOLCADRAFT_99335"/>
<keyword evidence="3" id="KW-1133">Transmembrane helix</keyword>
<dbReference type="eggNOG" id="ENOG502S52S">
    <property type="taxonomic scope" value="Eukaryota"/>
</dbReference>
<feature type="domain" description="TRP C-terminal" evidence="5">
    <location>
        <begin position="842"/>
        <end position="997"/>
    </location>
</feature>
<evidence type="ECO:0000259" key="6">
    <source>
        <dbReference type="Pfam" id="PF07699"/>
    </source>
</evidence>
<feature type="domain" description="Leucine-binding protein" evidence="7">
    <location>
        <begin position="35"/>
        <end position="411"/>
    </location>
</feature>
<organism evidence="9">
    <name type="scientific">Volvox carteri f. nagariensis</name>
    <dbReference type="NCBI Taxonomy" id="3068"/>
    <lineage>
        <taxon>Eukaryota</taxon>
        <taxon>Viridiplantae</taxon>
        <taxon>Chlorophyta</taxon>
        <taxon>core chlorophytes</taxon>
        <taxon>Chlorophyceae</taxon>
        <taxon>CS clade</taxon>
        <taxon>Chlamydomonadales</taxon>
        <taxon>Volvocaceae</taxon>
        <taxon>Volvox</taxon>
    </lineage>
</organism>
<dbReference type="Proteomes" id="UP000001058">
    <property type="component" value="Unassembled WGS sequence"/>
</dbReference>
<feature type="transmembrane region" description="Helical" evidence="3">
    <location>
        <begin position="926"/>
        <end position="948"/>
    </location>
</feature>
<dbReference type="SMART" id="SM01411">
    <property type="entry name" value="Ephrin_rec_like"/>
    <property type="match status" value="2"/>
</dbReference>
<dbReference type="Pfam" id="PF06011">
    <property type="entry name" value="TRP"/>
    <property type="match status" value="1"/>
</dbReference>
<feature type="region of interest" description="Disordered" evidence="2">
    <location>
        <begin position="1251"/>
        <end position="1276"/>
    </location>
</feature>
<feature type="transmembrane region" description="Helical" evidence="3">
    <location>
        <begin position="821"/>
        <end position="843"/>
    </location>
</feature>
<accession>D8UHJ7</accession>
<dbReference type="CDD" id="cd00185">
    <property type="entry name" value="TNFRSF"/>
    <property type="match status" value="1"/>
</dbReference>